<evidence type="ECO:0000256" key="19">
    <source>
        <dbReference type="PIRSR" id="PIRSR038895-2"/>
    </source>
</evidence>
<evidence type="ECO:0000313" key="21">
    <source>
        <dbReference type="Proteomes" id="UP001303160"/>
    </source>
</evidence>
<dbReference type="Gene3D" id="3.90.190.20">
    <property type="entry name" value="Mur ligase, C-terminal domain"/>
    <property type="match status" value="1"/>
</dbReference>
<evidence type="ECO:0000256" key="13">
    <source>
        <dbReference type="ARBA" id="ARBA00022842"/>
    </source>
</evidence>
<keyword evidence="12 18" id="KW-0067">ATP-binding</keyword>
<comment type="cofactor">
    <cofactor evidence="17">
        <name>a monovalent cation</name>
        <dbReference type="ChEBI" id="CHEBI:60242"/>
    </cofactor>
    <text evidence="17">A monovalent cation.</text>
</comment>
<feature type="binding site" evidence="19">
    <location>
        <position position="275"/>
    </location>
    <ligand>
        <name>Mg(2+)</name>
        <dbReference type="ChEBI" id="CHEBI:18420"/>
        <label>1</label>
    </ligand>
</feature>
<comment type="subcellular location">
    <subcellularLocation>
        <location evidence="3">Cytoplasm</location>
    </subcellularLocation>
    <subcellularLocation>
        <location evidence="1">Mitochondrion inner membrane</location>
    </subcellularLocation>
    <subcellularLocation>
        <location evidence="2">Mitochondrion matrix</location>
    </subcellularLocation>
</comment>
<reference evidence="20" key="2">
    <citation type="submission" date="2023-05" db="EMBL/GenBank/DDBJ databases">
        <authorList>
            <consortium name="Lawrence Berkeley National Laboratory"/>
            <person name="Steindorff A."/>
            <person name="Hensen N."/>
            <person name="Bonometti L."/>
            <person name="Westerberg I."/>
            <person name="Brannstrom I.O."/>
            <person name="Guillou S."/>
            <person name="Cros-Aarteil S."/>
            <person name="Calhoun S."/>
            <person name="Haridas S."/>
            <person name="Kuo A."/>
            <person name="Mondo S."/>
            <person name="Pangilinan J."/>
            <person name="Riley R."/>
            <person name="Labutti K."/>
            <person name="Andreopoulos B."/>
            <person name="Lipzen A."/>
            <person name="Chen C."/>
            <person name="Yanf M."/>
            <person name="Daum C."/>
            <person name="Ng V."/>
            <person name="Clum A."/>
            <person name="Ohm R."/>
            <person name="Martin F."/>
            <person name="Silar P."/>
            <person name="Natvig D."/>
            <person name="Lalanne C."/>
            <person name="Gautier V."/>
            <person name="Ament-Velasquez S.L."/>
            <person name="Kruys A."/>
            <person name="Hutchinson M.I."/>
            <person name="Powell A.J."/>
            <person name="Barry K."/>
            <person name="Miller A.N."/>
            <person name="Grigoriev I.V."/>
            <person name="Debuchy R."/>
            <person name="Gladieux P."/>
            <person name="Thoren M.H."/>
            <person name="Johannesson H."/>
        </authorList>
    </citation>
    <scope>NUCLEOTIDE SEQUENCE</scope>
    <source>
        <strain evidence="20">CBS 315.58</strain>
    </source>
</reference>
<keyword evidence="14" id="KW-0496">Mitochondrion</keyword>
<dbReference type="Proteomes" id="UP001303160">
    <property type="component" value="Unassembled WGS sequence"/>
</dbReference>
<keyword evidence="21" id="KW-1185">Reference proteome</keyword>
<evidence type="ECO:0000256" key="11">
    <source>
        <dbReference type="ARBA" id="ARBA00022792"/>
    </source>
</evidence>
<dbReference type="GO" id="GO:0005759">
    <property type="term" value="C:mitochondrial matrix"/>
    <property type="evidence" value="ECO:0007669"/>
    <property type="project" value="UniProtKB-SubCell"/>
</dbReference>
<dbReference type="GO" id="GO:0005829">
    <property type="term" value="C:cytosol"/>
    <property type="evidence" value="ECO:0007669"/>
    <property type="project" value="TreeGrafter"/>
</dbReference>
<sequence length="568" mass="61819">MRTVSRSLLRRTTNSSILCRKNQTPSSISSRLPGSFPPLPLPLLLPTACHHRFCSTTPIMASPPEYHKALSRLSALQSNLAITSLFSIPLPDGTDRNAAAIPEMLFWLSRAGLSPETIASSGLKCVHVAGTKGKGSVSAFVGGILAQYASTEVGVYTSPHLVDQRERISLLSPRGDGLMIDEERFGKYVNLVWDTMTEEARKQLGSDVKQGDLEGPGTKPFYFRFLTIVALRALIDEGARDAVVECGIGGEYDSTNVLPKESVTAAVVTQLGIDHVGMLGNTVERIAWHKAGIFKEGVKAFTIRHPRETVGEVLRARAKEKGAELVEITDEEVRAWKGVQGGKLQGPFQKGNMALAIFAAREHLIKTGHKFEGRFGVDGEWRLDDIPEEFVQGLKQASLRGRCEVLRDGKDGTEWLVDGAHTEDSLAGVGEWFASRIAAVKGTTDGARILVFNQQERDPRALLTALLKGAEQEASGSKQVFTHAIFTRNEELPPKEGEKRDLSVQIKAGETVEEYSSAVESKVCDSVQSAIEQVRALAANARTEGKECQVLATGSFHLIGAVLRRINE</sequence>
<dbReference type="PROSITE" id="PS01012">
    <property type="entry name" value="FOLYLPOLYGLU_SYNT_2"/>
    <property type="match status" value="1"/>
</dbReference>
<dbReference type="SUPFAM" id="SSF53244">
    <property type="entry name" value="MurD-like peptide ligases, peptide-binding domain"/>
    <property type="match status" value="1"/>
</dbReference>
<feature type="binding site" evidence="19">
    <location>
        <position position="158"/>
    </location>
    <ligand>
        <name>Mg(2+)</name>
        <dbReference type="ChEBI" id="CHEBI:18420"/>
        <label>1</label>
    </ligand>
</feature>
<comment type="similarity">
    <text evidence="5 17">Belongs to the folylpolyglutamate synthase family.</text>
</comment>
<evidence type="ECO:0000256" key="15">
    <source>
        <dbReference type="ARBA" id="ARBA00023136"/>
    </source>
</evidence>
<dbReference type="InterPro" id="IPR001645">
    <property type="entry name" value="Folylpolyglutamate_synth"/>
</dbReference>
<protein>
    <recommendedName>
        <fullName evidence="17">Folylpolyglutamate synthase</fullName>
        <ecNumber evidence="17">6.3.2.17</ecNumber>
    </recommendedName>
    <alternativeName>
        <fullName evidence="17">Folylpoly-gamma-glutamate synthetase</fullName>
    </alternativeName>
    <alternativeName>
        <fullName evidence="17">Tetrahydrofolylpolyglutamate synthase</fullName>
    </alternativeName>
</protein>
<keyword evidence="7 17" id="KW-0554">One-carbon metabolism</keyword>
<dbReference type="PIRSF" id="PIRSF038895">
    <property type="entry name" value="FPGS"/>
    <property type="match status" value="1"/>
</dbReference>
<evidence type="ECO:0000256" key="18">
    <source>
        <dbReference type="PIRSR" id="PIRSR038895-1"/>
    </source>
</evidence>
<comment type="function">
    <text evidence="17">Catalyzes conversion of folates to polyglutamate derivatives allowing concentration of folate compounds in the cell and the intracellular retention of these cofactors, which are important substrates for most of the folate-dependent enzymes that are involved in one-carbon transfer reactions involved in purine, pyrimidine and amino acid synthesis.</text>
</comment>
<feature type="binding site" evidence="18">
    <location>
        <position position="418"/>
    </location>
    <ligand>
        <name>ATP</name>
        <dbReference type="ChEBI" id="CHEBI:30616"/>
    </ligand>
</feature>
<evidence type="ECO:0000256" key="5">
    <source>
        <dbReference type="ARBA" id="ARBA00008276"/>
    </source>
</evidence>
<evidence type="ECO:0000256" key="16">
    <source>
        <dbReference type="ARBA" id="ARBA00047493"/>
    </source>
</evidence>
<keyword evidence="9 19" id="KW-0479">Metal-binding</keyword>
<evidence type="ECO:0000256" key="7">
    <source>
        <dbReference type="ARBA" id="ARBA00022563"/>
    </source>
</evidence>
<comment type="catalytic activity">
    <reaction evidence="16 17">
        <text>(6S)-5,6,7,8-tetrahydrofolyl-(gamma-L-Glu)(n) + L-glutamate + ATP = (6S)-5,6,7,8-tetrahydrofolyl-(gamma-L-Glu)(n+1) + ADP + phosphate + H(+)</text>
        <dbReference type="Rhea" id="RHEA:10580"/>
        <dbReference type="Rhea" id="RHEA-COMP:14738"/>
        <dbReference type="Rhea" id="RHEA-COMP:14740"/>
        <dbReference type="ChEBI" id="CHEBI:15378"/>
        <dbReference type="ChEBI" id="CHEBI:29985"/>
        <dbReference type="ChEBI" id="CHEBI:30616"/>
        <dbReference type="ChEBI" id="CHEBI:43474"/>
        <dbReference type="ChEBI" id="CHEBI:141005"/>
        <dbReference type="ChEBI" id="CHEBI:456216"/>
        <dbReference type="EC" id="6.3.2.17"/>
    </reaction>
</comment>
<dbReference type="GO" id="GO:0006730">
    <property type="term" value="P:one-carbon metabolic process"/>
    <property type="evidence" value="ECO:0007669"/>
    <property type="project" value="UniProtKB-KW"/>
</dbReference>
<keyword evidence="10 18" id="KW-0547">Nucleotide-binding</keyword>
<dbReference type="InterPro" id="IPR023600">
    <property type="entry name" value="Folylpolyglutamate_synth_euk"/>
</dbReference>
<evidence type="ECO:0000256" key="9">
    <source>
        <dbReference type="ARBA" id="ARBA00022723"/>
    </source>
</evidence>
<dbReference type="GO" id="GO:0005743">
    <property type="term" value="C:mitochondrial inner membrane"/>
    <property type="evidence" value="ECO:0007669"/>
    <property type="project" value="UniProtKB-SubCell"/>
</dbReference>
<comment type="pathway">
    <text evidence="4 17">Cofactor biosynthesis; tetrahydrofolylpolyglutamate biosynthesis.</text>
</comment>
<dbReference type="GO" id="GO:0005524">
    <property type="term" value="F:ATP binding"/>
    <property type="evidence" value="ECO:0007669"/>
    <property type="project" value="UniProtKB-KW"/>
</dbReference>
<proteinExistence type="inferred from homology"/>
<evidence type="ECO:0000256" key="2">
    <source>
        <dbReference type="ARBA" id="ARBA00004305"/>
    </source>
</evidence>
<dbReference type="InterPro" id="IPR036615">
    <property type="entry name" value="Mur_ligase_C_dom_sf"/>
</dbReference>
<evidence type="ECO:0000313" key="20">
    <source>
        <dbReference type="EMBL" id="KAK4203984.1"/>
    </source>
</evidence>
<evidence type="ECO:0000256" key="17">
    <source>
        <dbReference type="PIRNR" id="PIRNR038895"/>
    </source>
</evidence>
<evidence type="ECO:0000256" key="10">
    <source>
        <dbReference type="ARBA" id="ARBA00022741"/>
    </source>
</evidence>
<dbReference type="GO" id="GO:0004326">
    <property type="term" value="F:tetrahydrofolylpolyglutamate synthase activity"/>
    <property type="evidence" value="ECO:0007669"/>
    <property type="project" value="UniProtKB-EC"/>
</dbReference>
<dbReference type="InterPro" id="IPR018109">
    <property type="entry name" value="Folylpolyglutamate_synth_CS"/>
</dbReference>
<feature type="binding site" evidence="19">
    <location>
        <position position="245"/>
    </location>
    <ligand>
        <name>Mg(2+)</name>
        <dbReference type="ChEBI" id="CHEBI:18420"/>
        <label>1</label>
    </ligand>
</feature>
<dbReference type="AlphaFoldDB" id="A0AAN6XNK1"/>
<keyword evidence="11" id="KW-0999">Mitochondrion inner membrane</keyword>
<feature type="binding site" evidence="18">
    <location>
        <position position="402"/>
    </location>
    <ligand>
        <name>ATP</name>
        <dbReference type="ChEBI" id="CHEBI:30616"/>
    </ligand>
</feature>
<organism evidence="20 21">
    <name type="scientific">Triangularia verruculosa</name>
    <dbReference type="NCBI Taxonomy" id="2587418"/>
    <lineage>
        <taxon>Eukaryota</taxon>
        <taxon>Fungi</taxon>
        <taxon>Dikarya</taxon>
        <taxon>Ascomycota</taxon>
        <taxon>Pezizomycotina</taxon>
        <taxon>Sordariomycetes</taxon>
        <taxon>Sordariomycetidae</taxon>
        <taxon>Sordariales</taxon>
        <taxon>Podosporaceae</taxon>
        <taxon>Triangularia</taxon>
    </lineage>
</organism>
<keyword evidence="15" id="KW-0472">Membrane</keyword>
<evidence type="ECO:0000256" key="12">
    <source>
        <dbReference type="ARBA" id="ARBA00022840"/>
    </source>
</evidence>
<dbReference type="PANTHER" id="PTHR11136:SF5">
    <property type="entry name" value="FOLYLPOLYGLUTAMATE SYNTHASE, MITOCHONDRIAL"/>
    <property type="match status" value="1"/>
</dbReference>
<dbReference type="EMBL" id="MU863885">
    <property type="protein sequence ID" value="KAK4203984.1"/>
    <property type="molecule type" value="Genomic_DNA"/>
</dbReference>
<evidence type="ECO:0000256" key="3">
    <source>
        <dbReference type="ARBA" id="ARBA00004496"/>
    </source>
</evidence>
<name>A0AAN6XNK1_9PEZI</name>
<gene>
    <name evidence="20" type="ORF">QBC40DRAFT_273713</name>
</gene>
<dbReference type="PANTHER" id="PTHR11136">
    <property type="entry name" value="FOLYLPOLYGLUTAMATE SYNTHASE-RELATED"/>
    <property type="match status" value="1"/>
</dbReference>
<dbReference type="InterPro" id="IPR036565">
    <property type="entry name" value="Mur-like_cat_sf"/>
</dbReference>
<keyword evidence="8 17" id="KW-0436">Ligase</keyword>
<evidence type="ECO:0000256" key="6">
    <source>
        <dbReference type="ARBA" id="ARBA00022490"/>
    </source>
</evidence>
<evidence type="ECO:0000256" key="1">
    <source>
        <dbReference type="ARBA" id="ARBA00004273"/>
    </source>
</evidence>
<keyword evidence="13 19" id="KW-0460">Magnesium</keyword>
<dbReference type="NCBIfam" id="TIGR01499">
    <property type="entry name" value="folC"/>
    <property type="match status" value="1"/>
</dbReference>
<dbReference type="SUPFAM" id="SSF53623">
    <property type="entry name" value="MurD-like peptide ligases, catalytic domain"/>
    <property type="match status" value="1"/>
</dbReference>
<reference evidence="20" key="1">
    <citation type="journal article" date="2023" name="Mol. Phylogenet. Evol.">
        <title>Genome-scale phylogeny and comparative genomics of the fungal order Sordariales.</title>
        <authorList>
            <person name="Hensen N."/>
            <person name="Bonometti L."/>
            <person name="Westerberg I."/>
            <person name="Brannstrom I.O."/>
            <person name="Guillou S."/>
            <person name="Cros-Aarteil S."/>
            <person name="Calhoun S."/>
            <person name="Haridas S."/>
            <person name="Kuo A."/>
            <person name="Mondo S."/>
            <person name="Pangilinan J."/>
            <person name="Riley R."/>
            <person name="LaButti K."/>
            <person name="Andreopoulos B."/>
            <person name="Lipzen A."/>
            <person name="Chen C."/>
            <person name="Yan M."/>
            <person name="Daum C."/>
            <person name="Ng V."/>
            <person name="Clum A."/>
            <person name="Steindorff A."/>
            <person name="Ohm R.A."/>
            <person name="Martin F."/>
            <person name="Silar P."/>
            <person name="Natvig D.O."/>
            <person name="Lalanne C."/>
            <person name="Gautier V."/>
            <person name="Ament-Velasquez S.L."/>
            <person name="Kruys A."/>
            <person name="Hutchinson M.I."/>
            <person name="Powell A.J."/>
            <person name="Barry K."/>
            <person name="Miller A.N."/>
            <person name="Grigoriev I.V."/>
            <person name="Debuchy R."/>
            <person name="Gladieux P."/>
            <person name="Hiltunen Thoren M."/>
            <person name="Johannesson H."/>
        </authorList>
    </citation>
    <scope>NUCLEOTIDE SEQUENCE</scope>
    <source>
        <strain evidence="20">CBS 315.58</strain>
    </source>
</reference>
<evidence type="ECO:0000256" key="4">
    <source>
        <dbReference type="ARBA" id="ARBA00005150"/>
    </source>
</evidence>
<dbReference type="PROSITE" id="PS01011">
    <property type="entry name" value="FOLYLPOLYGLU_SYNT_1"/>
    <property type="match status" value="1"/>
</dbReference>
<dbReference type="Gene3D" id="3.40.1190.10">
    <property type="entry name" value="Mur-like, catalytic domain"/>
    <property type="match status" value="1"/>
</dbReference>
<evidence type="ECO:0000256" key="14">
    <source>
        <dbReference type="ARBA" id="ARBA00023128"/>
    </source>
</evidence>
<evidence type="ECO:0000256" key="8">
    <source>
        <dbReference type="ARBA" id="ARBA00022598"/>
    </source>
</evidence>
<dbReference type="EC" id="6.3.2.17" evidence="17"/>
<comment type="caution">
    <text evidence="20">The sequence shown here is derived from an EMBL/GenBank/DDBJ whole genome shotgun (WGS) entry which is preliminary data.</text>
</comment>
<dbReference type="GO" id="GO:0046872">
    <property type="term" value="F:metal ion binding"/>
    <property type="evidence" value="ECO:0007669"/>
    <property type="project" value="UniProtKB-KW"/>
</dbReference>
<accession>A0AAN6XNK1</accession>
<keyword evidence="6" id="KW-0963">Cytoplasm</keyword>